<sequence>MDRGIVSRRGNTAVAVGALIVVPVLMAGTACGSKNAATHDASTAAAQPAAGHTSPAATPATRTSPPPGPAQKLAGLDGGLRPADQYQQVLAALAPRCKEDLPHLATVVDTTLKAIKKKGGGEDEFGVLQKLETWVPAGKPRTTCASLAAAYVAQRDPATR</sequence>
<protein>
    <recommendedName>
        <fullName evidence="4">Lipoprotein</fullName>
    </recommendedName>
</protein>
<evidence type="ECO:0000256" key="1">
    <source>
        <dbReference type="SAM" id="MobiDB-lite"/>
    </source>
</evidence>
<dbReference type="EMBL" id="BAAASG010000016">
    <property type="protein sequence ID" value="GAA2510727.1"/>
    <property type="molecule type" value="Genomic_DNA"/>
</dbReference>
<evidence type="ECO:0008006" key="4">
    <source>
        <dbReference type="Google" id="ProtNLM"/>
    </source>
</evidence>
<accession>A0ABN3N219</accession>
<organism evidence="2 3">
    <name type="scientific">Streptomyces longisporus</name>
    <dbReference type="NCBI Taxonomy" id="1948"/>
    <lineage>
        <taxon>Bacteria</taxon>
        <taxon>Bacillati</taxon>
        <taxon>Actinomycetota</taxon>
        <taxon>Actinomycetes</taxon>
        <taxon>Kitasatosporales</taxon>
        <taxon>Streptomycetaceae</taxon>
        <taxon>Streptomyces</taxon>
    </lineage>
</organism>
<evidence type="ECO:0000313" key="2">
    <source>
        <dbReference type="EMBL" id="GAA2510727.1"/>
    </source>
</evidence>
<name>A0ABN3N219_STRLO</name>
<gene>
    <name evidence="2" type="ORF">GCM10010276_66710</name>
</gene>
<reference evidence="2 3" key="1">
    <citation type="journal article" date="2019" name="Int. J. Syst. Evol. Microbiol.">
        <title>The Global Catalogue of Microorganisms (GCM) 10K type strain sequencing project: providing services to taxonomists for standard genome sequencing and annotation.</title>
        <authorList>
            <consortium name="The Broad Institute Genomics Platform"/>
            <consortium name="The Broad Institute Genome Sequencing Center for Infectious Disease"/>
            <person name="Wu L."/>
            <person name="Ma J."/>
        </authorList>
    </citation>
    <scope>NUCLEOTIDE SEQUENCE [LARGE SCALE GENOMIC DNA]</scope>
    <source>
        <strain evidence="2 3">JCM 4395</strain>
    </source>
</reference>
<dbReference type="PROSITE" id="PS51257">
    <property type="entry name" value="PROKAR_LIPOPROTEIN"/>
    <property type="match status" value="1"/>
</dbReference>
<keyword evidence="3" id="KW-1185">Reference proteome</keyword>
<feature type="compositionally biased region" description="Low complexity" evidence="1">
    <location>
        <begin position="42"/>
        <end position="63"/>
    </location>
</feature>
<comment type="caution">
    <text evidence="2">The sequence shown here is derived from an EMBL/GenBank/DDBJ whole genome shotgun (WGS) entry which is preliminary data.</text>
</comment>
<proteinExistence type="predicted"/>
<evidence type="ECO:0000313" key="3">
    <source>
        <dbReference type="Proteomes" id="UP001501777"/>
    </source>
</evidence>
<feature type="region of interest" description="Disordered" evidence="1">
    <location>
        <begin position="42"/>
        <end position="78"/>
    </location>
</feature>
<dbReference type="Proteomes" id="UP001501777">
    <property type="component" value="Unassembled WGS sequence"/>
</dbReference>